<evidence type="ECO:0000313" key="2">
    <source>
        <dbReference type="RefSeq" id="XP_075101783.1"/>
    </source>
</evidence>
<sequence length="245" mass="28759">MGDHVLDYSRILDYRDEMLRSNPGITCVFKLSEEIFEGGKKIFVGFYICFDALKKAFKVGCRPYIGLDDFFLKGVCKEQLLVTVCKDGNNQMLPLAWVVVEDDFDLRDGTNFTFITDMHKGLYQAMDEVLPNCEHRMCARHILANWSKALKEEIISRGVPESTYKVELRKNLDFMECLGGNGIIDDLFWYNKERWYKVYFKFFSNCDIVDNNTAKNFNCWILEPRHKKIITMLDKIRVKRMNKFG</sequence>
<dbReference type="RefSeq" id="XP_075101783.1">
    <property type="nucleotide sequence ID" value="XM_075245682.1"/>
</dbReference>
<name>A0AC58TX26_TOBAC</name>
<protein>
    <submittedName>
        <fullName evidence="2">Uncharacterized protein LOC142177214</fullName>
    </submittedName>
</protein>
<dbReference type="Proteomes" id="UP000790787">
    <property type="component" value="Chromosome 23"/>
</dbReference>
<evidence type="ECO:0000313" key="1">
    <source>
        <dbReference type="Proteomes" id="UP000790787"/>
    </source>
</evidence>
<proteinExistence type="predicted"/>
<reference evidence="2" key="2">
    <citation type="submission" date="2025-08" db="UniProtKB">
        <authorList>
            <consortium name="RefSeq"/>
        </authorList>
    </citation>
    <scope>IDENTIFICATION</scope>
    <source>
        <tissue evidence="2">Leaf</tissue>
    </source>
</reference>
<keyword evidence="1" id="KW-1185">Reference proteome</keyword>
<organism evidence="1 2">
    <name type="scientific">Nicotiana tabacum</name>
    <name type="common">Common tobacco</name>
    <dbReference type="NCBI Taxonomy" id="4097"/>
    <lineage>
        <taxon>Eukaryota</taxon>
        <taxon>Viridiplantae</taxon>
        <taxon>Streptophyta</taxon>
        <taxon>Embryophyta</taxon>
        <taxon>Tracheophyta</taxon>
        <taxon>Spermatophyta</taxon>
        <taxon>Magnoliopsida</taxon>
        <taxon>eudicotyledons</taxon>
        <taxon>Gunneridae</taxon>
        <taxon>Pentapetalae</taxon>
        <taxon>asterids</taxon>
        <taxon>lamiids</taxon>
        <taxon>Solanales</taxon>
        <taxon>Solanaceae</taxon>
        <taxon>Nicotianoideae</taxon>
        <taxon>Nicotianeae</taxon>
        <taxon>Nicotiana</taxon>
    </lineage>
</organism>
<gene>
    <name evidence="2" type="primary">LOC142177214</name>
</gene>
<reference evidence="1" key="1">
    <citation type="journal article" date="2014" name="Nat. Commun.">
        <title>The tobacco genome sequence and its comparison with those of tomato and potato.</title>
        <authorList>
            <person name="Sierro N."/>
            <person name="Battey J.N."/>
            <person name="Ouadi S."/>
            <person name="Bakaher N."/>
            <person name="Bovet L."/>
            <person name="Willig A."/>
            <person name="Goepfert S."/>
            <person name="Peitsch M.C."/>
            <person name="Ivanov N.V."/>
        </authorList>
    </citation>
    <scope>NUCLEOTIDE SEQUENCE [LARGE SCALE GENOMIC DNA]</scope>
</reference>
<accession>A0AC58TX26</accession>